<dbReference type="InterPro" id="IPR036390">
    <property type="entry name" value="WH_DNA-bd_sf"/>
</dbReference>
<dbReference type="InterPro" id="IPR058163">
    <property type="entry name" value="LysR-type_TF_proteobact-type"/>
</dbReference>
<dbReference type="Proteomes" id="UP000637423">
    <property type="component" value="Unassembled WGS sequence"/>
</dbReference>
<dbReference type="GO" id="GO:0003700">
    <property type="term" value="F:DNA-binding transcription factor activity"/>
    <property type="evidence" value="ECO:0007669"/>
    <property type="project" value="InterPro"/>
</dbReference>
<keyword evidence="3" id="KW-0238">DNA-binding</keyword>
<dbReference type="GO" id="GO:0003677">
    <property type="term" value="F:DNA binding"/>
    <property type="evidence" value="ECO:0007669"/>
    <property type="project" value="UniProtKB-KW"/>
</dbReference>
<dbReference type="InterPro" id="IPR000847">
    <property type="entry name" value="LysR_HTH_N"/>
</dbReference>
<evidence type="ECO:0000313" key="6">
    <source>
        <dbReference type="EMBL" id="GGC74385.1"/>
    </source>
</evidence>
<dbReference type="Pfam" id="PF03466">
    <property type="entry name" value="LysR_substrate"/>
    <property type="match status" value="1"/>
</dbReference>
<dbReference type="Gene3D" id="3.40.190.290">
    <property type="match status" value="1"/>
</dbReference>
<protein>
    <submittedName>
        <fullName evidence="6">LysR family transcriptional regulator</fullName>
    </submittedName>
</protein>
<sequence>MDEMRAISTFIKTASLGSFRKAAIDQGITPQAASKAVMQLEKELGVRLFHRTTRKLSLTEEGIQFLENARPGLETLHDAVRQARQATEGMEGSLRVSGPRSLGLQVLMPLFLRFAEKYPQVQLDVQLDDRFSDLVPDRIDVGFRAGTVPDGRMIARRLMPIQHIICASPSYLEKHGKPASIAELMQHQCTGYRLPNTGKQMPWEFQIGGEIHYRDIPATICTNDTQAETEAVLAGLGIGQLGSFTAVPLIREGRLIPLLTEHITERMALHVYYSTRANMTLQLIGSKEFYFEPEETSPV</sequence>
<reference evidence="6" key="1">
    <citation type="journal article" date="2014" name="Int. J. Syst. Evol. Microbiol.">
        <title>Complete genome sequence of Corynebacterium casei LMG S-19264T (=DSM 44701T), isolated from a smear-ripened cheese.</title>
        <authorList>
            <consortium name="US DOE Joint Genome Institute (JGI-PGF)"/>
            <person name="Walter F."/>
            <person name="Albersmeier A."/>
            <person name="Kalinowski J."/>
            <person name="Ruckert C."/>
        </authorList>
    </citation>
    <scope>NUCLEOTIDE SEQUENCE</scope>
    <source>
        <strain evidence="6">CGMCC 1.10998</strain>
    </source>
</reference>
<evidence type="ECO:0000256" key="1">
    <source>
        <dbReference type="ARBA" id="ARBA00009437"/>
    </source>
</evidence>
<reference evidence="6" key="2">
    <citation type="submission" date="2020-09" db="EMBL/GenBank/DDBJ databases">
        <authorList>
            <person name="Sun Q."/>
            <person name="Zhou Y."/>
        </authorList>
    </citation>
    <scope>NUCLEOTIDE SEQUENCE</scope>
    <source>
        <strain evidence="6">CGMCC 1.10998</strain>
    </source>
</reference>
<dbReference type="Pfam" id="PF00126">
    <property type="entry name" value="HTH_1"/>
    <property type="match status" value="1"/>
</dbReference>
<dbReference type="SUPFAM" id="SSF46785">
    <property type="entry name" value="Winged helix' DNA-binding domain"/>
    <property type="match status" value="1"/>
</dbReference>
<name>A0A916UJA3_9BURK</name>
<evidence type="ECO:0000313" key="7">
    <source>
        <dbReference type="Proteomes" id="UP000637423"/>
    </source>
</evidence>
<comment type="similarity">
    <text evidence="1">Belongs to the LysR transcriptional regulatory family.</text>
</comment>
<dbReference type="PROSITE" id="PS50931">
    <property type="entry name" value="HTH_LYSR"/>
    <property type="match status" value="1"/>
</dbReference>
<keyword evidence="4" id="KW-0804">Transcription</keyword>
<dbReference type="RefSeq" id="WP_188566103.1">
    <property type="nucleotide sequence ID" value="NZ_BMED01000002.1"/>
</dbReference>
<keyword evidence="7" id="KW-1185">Reference proteome</keyword>
<dbReference type="InterPro" id="IPR036388">
    <property type="entry name" value="WH-like_DNA-bd_sf"/>
</dbReference>
<dbReference type="PANTHER" id="PTHR30537:SF5">
    <property type="entry name" value="HTH-TYPE TRANSCRIPTIONAL ACTIVATOR TTDR-RELATED"/>
    <property type="match status" value="1"/>
</dbReference>
<evidence type="ECO:0000259" key="5">
    <source>
        <dbReference type="PROSITE" id="PS50931"/>
    </source>
</evidence>
<feature type="domain" description="HTH lysR-type" evidence="5">
    <location>
        <begin position="1"/>
        <end position="59"/>
    </location>
</feature>
<evidence type="ECO:0000256" key="4">
    <source>
        <dbReference type="ARBA" id="ARBA00023163"/>
    </source>
</evidence>
<proteinExistence type="inferred from homology"/>
<dbReference type="PANTHER" id="PTHR30537">
    <property type="entry name" value="HTH-TYPE TRANSCRIPTIONAL REGULATOR"/>
    <property type="match status" value="1"/>
</dbReference>
<dbReference type="Gene3D" id="1.10.10.10">
    <property type="entry name" value="Winged helix-like DNA-binding domain superfamily/Winged helix DNA-binding domain"/>
    <property type="match status" value="1"/>
</dbReference>
<dbReference type="EMBL" id="BMED01000002">
    <property type="protein sequence ID" value="GGC74385.1"/>
    <property type="molecule type" value="Genomic_DNA"/>
</dbReference>
<dbReference type="AlphaFoldDB" id="A0A916UJA3"/>
<comment type="caution">
    <text evidence="6">The sequence shown here is derived from an EMBL/GenBank/DDBJ whole genome shotgun (WGS) entry which is preliminary data.</text>
</comment>
<organism evidence="6 7">
    <name type="scientific">Undibacterium terreum</name>
    <dbReference type="NCBI Taxonomy" id="1224302"/>
    <lineage>
        <taxon>Bacteria</taxon>
        <taxon>Pseudomonadati</taxon>
        <taxon>Pseudomonadota</taxon>
        <taxon>Betaproteobacteria</taxon>
        <taxon>Burkholderiales</taxon>
        <taxon>Oxalobacteraceae</taxon>
        <taxon>Undibacterium</taxon>
    </lineage>
</organism>
<keyword evidence="2" id="KW-0805">Transcription regulation</keyword>
<dbReference type="SUPFAM" id="SSF53850">
    <property type="entry name" value="Periplasmic binding protein-like II"/>
    <property type="match status" value="1"/>
</dbReference>
<dbReference type="FunFam" id="1.10.10.10:FF:000001">
    <property type="entry name" value="LysR family transcriptional regulator"/>
    <property type="match status" value="1"/>
</dbReference>
<evidence type="ECO:0000256" key="3">
    <source>
        <dbReference type="ARBA" id="ARBA00023125"/>
    </source>
</evidence>
<accession>A0A916UJA3</accession>
<evidence type="ECO:0000256" key="2">
    <source>
        <dbReference type="ARBA" id="ARBA00023015"/>
    </source>
</evidence>
<dbReference type="InterPro" id="IPR005119">
    <property type="entry name" value="LysR_subst-bd"/>
</dbReference>
<dbReference type="CDD" id="cd08422">
    <property type="entry name" value="PBP2_CrgA_like"/>
    <property type="match status" value="1"/>
</dbReference>
<gene>
    <name evidence="6" type="ORF">GCM10011396_22000</name>
</gene>